<dbReference type="RefSeq" id="WP_026679914.1">
    <property type="nucleotide sequence ID" value="NZ_BAAACY010000008.1"/>
</dbReference>
<dbReference type="NCBIfam" id="TIGR04104">
    <property type="entry name" value="cxxc_20_cxxc"/>
    <property type="match status" value="1"/>
</dbReference>
<dbReference type="Proteomes" id="UP000675284">
    <property type="component" value="Unassembled WGS sequence"/>
</dbReference>
<dbReference type="AlphaFoldDB" id="A0A941DZX6"/>
<evidence type="ECO:0008006" key="4">
    <source>
        <dbReference type="Google" id="ProtNLM"/>
    </source>
</evidence>
<keyword evidence="1" id="KW-0472">Membrane</keyword>
<dbReference type="InterPro" id="IPR026369">
    <property type="entry name" value="CxxC_20_CxxC"/>
</dbReference>
<evidence type="ECO:0000256" key="1">
    <source>
        <dbReference type="SAM" id="Phobius"/>
    </source>
</evidence>
<protein>
    <recommendedName>
        <fullName evidence="4">Cxxc_20_cxxc protein</fullName>
    </recommendedName>
</protein>
<evidence type="ECO:0000313" key="2">
    <source>
        <dbReference type="EMBL" id="MBR7797233.1"/>
    </source>
</evidence>
<evidence type="ECO:0000313" key="3">
    <source>
        <dbReference type="Proteomes" id="UP000675284"/>
    </source>
</evidence>
<sequence length="98" mass="11247">MPSCAHCDKNWNYMDTLKRSFRMKMKCPYCEEANYLSANSRKKSSMTSLILLPLILIGNIYLNLSIPYVILIGLLLLISIVTTTPFMIGLSKEEEPLW</sequence>
<keyword evidence="3" id="KW-1185">Reference proteome</keyword>
<feature type="transmembrane region" description="Helical" evidence="1">
    <location>
        <begin position="45"/>
        <end position="62"/>
    </location>
</feature>
<keyword evidence="1" id="KW-1133">Transmembrane helix</keyword>
<reference evidence="2" key="1">
    <citation type="submission" date="2021-04" db="EMBL/GenBank/DDBJ databases">
        <title>Isolation and polyphasic classification of algal microorganism.</title>
        <authorList>
            <person name="Wang S."/>
        </authorList>
    </citation>
    <scope>NUCLEOTIDE SEQUENCE</scope>
    <source>
        <strain evidence="2">720a</strain>
    </source>
</reference>
<accession>A0A941DZX6</accession>
<gene>
    <name evidence="2" type="ORF">KCX74_14445</name>
</gene>
<name>A0A941DZX6_9BACI</name>
<comment type="caution">
    <text evidence="2">The sequence shown here is derived from an EMBL/GenBank/DDBJ whole genome shotgun (WGS) entry which is preliminary data.</text>
</comment>
<dbReference type="EMBL" id="JAGSOT010000047">
    <property type="protein sequence ID" value="MBR7797233.1"/>
    <property type="molecule type" value="Genomic_DNA"/>
</dbReference>
<proteinExistence type="predicted"/>
<keyword evidence="1" id="KW-0812">Transmembrane</keyword>
<feature type="transmembrane region" description="Helical" evidence="1">
    <location>
        <begin position="68"/>
        <end position="90"/>
    </location>
</feature>
<organism evidence="2 3">
    <name type="scientific">Virgibacillus salarius</name>
    <dbReference type="NCBI Taxonomy" id="447199"/>
    <lineage>
        <taxon>Bacteria</taxon>
        <taxon>Bacillati</taxon>
        <taxon>Bacillota</taxon>
        <taxon>Bacilli</taxon>
        <taxon>Bacillales</taxon>
        <taxon>Bacillaceae</taxon>
        <taxon>Virgibacillus</taxon>
    </lineage>
</organism>